<keyword evidence="11" id="KW-1185">Reference proteome</keyword>
<gene>
    <name evidence="10" type="ORF">WMY93_010586</name>
</gene>
<keyword evidence="6" id="KW-0695">RNA-directed DNA polymerase</keyword>
<dbReference type="PROSITE" id="PS50994">
    <property type="entry name" value="INTEGRASE"/>
    <property type="match status" value="1"/>
</dbReference>
<evidence type="ECO:0000256" key="8">
    <source>
        <dbReference type="SAM" id="MobiDB-lite"/>
    </source>
</evidence>
<keyword evidence="4" id="KW-0255">Endonuclease</keyword>
<feature type="compositionally biased region" description="Basic and acidic residues" evidence="8">
    <location>
        <begin position="504"/>
        <end position="547"/>
    </location>
</feature>
<dbReference type="PANTHER" id="PTHR37984:SF11">
    <property type="entry name" value="INTEGRASE CATALYTIC DOMAIN-CONTAINING PROTEIN"/>
    <property type="match status" value="1"/>
</dbReference>
<dbReference type="InterPro" id="IPR043502">
    <property type="entry name" value="DNA/RNA_pol_sf"/>
</dbReference>
<dbReference type="AlphaFoldDB" id="A0AAW0PBE1"/>
<evidence type="ECO:0000256" key="6">
    <source>
        <dbReference type="ARBA" id="ARBA00022918"/>
    </source>
</evidence>
<name>A0AAW0PBE1_9GOBI</name>
<dbReference type="FunFam" id="3.30.420.10:FF:000063">
    <property type="entry name" value="Retrovirus-related Pol polyprotein from transposon 297-like Protein"/>
    <property type="match status" value="1"/>
</dbReference>
<accession>A0AAW0PBE1</accession>
<keyword evidence="3" id="KW-0540">Nuclease</keyword>
<protein>
    <recommendedName>
        <fullName evidence="7">Gypsy retrotransposon integrase-like protein 1</fullName>
    </recommendedName>
</protein>
<proteinExistence type="predicted"/>
<feature type="compositionally biased region" description="Basic and acidic residues" evidence="8">
    <location>
        <begin position="383"/>
        <end position="409"/>
    </location>
</feature>
<dbReference type="InterPro" id="IPR041588">
    <property type="entry name" value="Integrase_H2C2"/>
</dbReference>
<dbReference type="SUPFAM" id="SSF56672">
    <property type="entry name" value="DNA/RNA polymerases"/>
    <property type="match status" value="1"/>
</dbReference>
<evidence type="ECO:0000256" key="2">
    <source>
        <dbReference type="ARBA" id="ARBA00022695"/>
    </source>
</evidence>
<dbReference type="CDD" id="cd09274">
    <property type="entry name" value="RNase_HI_RT_Ty3"/>
    <property type="match status" value="1"/>
</dbReference>
<keyword evidence="1" id="KW-0808">Transferase</keyword>
<evidence type="ECO:0000313" key="11">
    <source>
        <dbReference type="Proteomes" id="UP001460270"/>
    </source>
</evidence>
<feature type="region of interest" description="Disordered" evidence="8">
    <location>
        <begin position="377"/>
        <end position="409"/>
    </location>
</feature>
<dbReference type="InterPro" id="IPR012337">
    <property type="entry name" value="RNaseH-like_sf"/>
</dbReference>
<dbReference type="Pfam" id="PF17921">
    <property type="entry name" value="Integrase_H2C2"/>
    <property type="match status" value="1"/>
</dbReference>
<dbReference type="InterPro" id="IPR041373">
    <property type="entry name" value="RT_RNaseH"/>
</dbReference>
<comment type="caution">
    <text evidence="10">The sequence shown here is derived from an EMBL/GenBank/DDBJ whole genome shotgun (WGS) entry which is preliminary data.</text>
</comment>
<feature type="region of interest" description="Disordered" evidence="8">
    <location>
        <begin position="421"/>
        <end position="547"/>
    </location>
</feature>
<dbReference type="Gene3D" id="3.30.420.10">
    <property type="entry name" value="Ribonuclease H-like superfamily/Ribonuclease H"/>
    <property type="match status" value="1"/>
</dbReference>
<feature type="domain" description="Integrase catalytic" evidence="9">
    <location>
        <begin position="263"/>
        <end position="376"/>
    </location>
</feature>
<evidence type="ECO:0000256" key="3">
    <source>
        <dbReference type="ARBA" id="ARBA00022722"/>
    </source>
</evidence>
<evidence type="ECO:0000256" key="7">
    <source>
        <dbReference type="ARBA" id="ARBA00039658"/>
    </source>
</evidence>
<reference evidence="11" key="1">
    <citation type="submission" date="2024-04" db="EMBL/GenBank/DDBJ databases">
        <title>Salinicola lusitanus LLJ914,a marine bacterium isolated from the Okinawa Trough.</title>
        <authorList>
            <person name="Li J."/>
        </authorList>
    </citation>
    <scope>NUCLEOTIDE SEQUENCE [LARGE SCALE GENOMIC DNA]</scope>
</reference>
<dbReference type="EMBL" id="JBBPFD010000007">
    <property type="protein sequence ID" value="KAK7919302.1"/>
    <property type="molecule type" value="Genomic_DNA"/>
</dbReference>
<dbReference type="Pfam" id="PF00665">
    <property type="entry name" value="rve"/>
    <property type="match status" value="1"/>
</dbReference>
<dbReference type="InterPro" id="IPR001584">
    <property type="entry name" value="Integrase_cat-core"/>
</dbReference>
<dbReference type="GO" id="GO:0004519">
    <property type="term" value="F:endonuclease activity"/>
    <property type="evidence" value="ECO:0007669"/>
    <property type="project" value="UniProtKB-KW"/>
</dbReference>
<organism evidence="10 11">
    <name type="scientific">Mugilogobius chulae</name>
    <name type="common">yellowstripe goby</name>
    <dbReference type="NCBI Taxonomy" id="88201"/>
    <lineage>
        <taxon>Eukaryota</taxon>
        <taxon>Metazoa</taxon>
        <taxon>Chordata</taxon>
        <taxon>Craniata</taxon>
        <taxon>Vertebrata</taxon>
        <taxon>Euteleostomi</taxon>
        <taxon>Actinopterygii</taxon>
        <taxon>Neopterygii</taxon>
        <taxon>Teleostei</taxon>
        <taxon>Neoteleostei</taxon>
        <taxon>Acanthomorphata</taxon>
        <taxon>Gobiaria</taxon>
        <taxon>Gobiiformes</taxon>
        <taxon>Gobioidei</taxon>
        <taxon>Gobiidae</taxon>
        <taxon>Gobionellinae</taxon>
        <taxon>Mugilogobius</taxon>
    </lineage>
</organism>
<dbReference type="InterPro" id="IPR050951">
    <property type="entry name" value="Retrovirus_Pol_polyprotein"/>
</dbReference>
<dbReference type="GO" id="GO:0003676">
    <property type="term" value="F:nucleic acid binding"/>
    <property type="evidence" value="ECO:0007669"/>
    <property type="project" value="InterPro"/>
</dbReference>
<evidence type="ECO:0000256" key="4">
    <source>
        <dbReference type="ARBA" id="ARBA00022759"/>
    </source>
</evidence>
<evidence type="ECO:0000259" key="9">
    <source>
        <dbReference type="PROSITE" id="PS50994"/>
    </source>
</evidence>
<feature type="compositionally biased region" description="Basic and acidic residues" evidence="8">
    <location>
        <begin position="425"/>
        <end position="491"/>
    </location>
</feature>
<dbReference type="Proteomes" id="UP001460270">
    <property type="component" value="Unassembled WGS sequence"/>
</dbReference>
<evidence type="ECO:0000256" key="1">
    <source>
        <dbReference type="ARBA" id="ARBA00022679"/>
    </source>
</evidence>
<evidence type="ECO:0000313" key="10">
    <source>
        <dbReference type="EMBL" id="KAK7919302.1"/>
    </source>
</evidence>
<dbReference type="InterPro" id="IPR036397">
    <property type="entry name" value="RNaseH_sf"/>
</dbReference>
<dbReference type="PANTHER" id="PTHR37984">
    <property type="entry name" value="PROTEIN CBG26694"/>
    <property type="match status" value="1"/>
</dbReference>
<dbReference type="GO" id="GO:0016787">
    <property type="term" value="F:hydrolase activity"/>
    <property type="evidence" value="ECO:0007669"/>
    <property type="project" value="UniProtKB-KW"/>
</dbReference>
<dbReference type="GO" id="GO:0003964">
    <property type="term" value="F:RNA-directed DNA polymerase activity"/>
    <property type="evidence" value="ECO:0007669"/>
    <property type="project" value="UniProtKB-KW"/>
</dbReference>
<dbReference type="Gene3D" id="1.10.340.70">
    <property type="match status" value="1"/>
</dbReference>
<keyword evidence="2" id="KW-0548">Nucleotidyltransferase</keyword>
<dbReference type="SUPFAM" id="SSF53098">
    <property type="entry name" value="Ribonuclease H-like"/>
    <property type="match status" value="1"/>
</dbReference>
<dbReference type="FunFam" id="1.10.340.70:FF:000003">
    <property type="entry name" value="Protein CBG25708"/>
    <property type="match status" value="1"/>
</dbReference>
<keyword evidence="5" id="KW-0378">Hydrolase</keyword>
<dbReference type="GO" id="GO:0015074">
    <property type="term" value="P:DNA integration"/>
    <property type="evidence" value="ECO:0007669"/>
    <property type="project" value="InterPro"/>
</dbReference>
<sequence>MKHIIAYASRSLSDVERRYSQTEKEALAIVWSCEHFHLYIYGHPFVLVTDHKALEIIWNNPRSKPPARIERWGLRLQPYNFKVEYRKGADNPADFMSRHPLPSHESESTRASKVAEEYVNFFSFHSTPKAMTLQEIKTETLKDPVLQEAINHVTNNTWHQIETSRNAETLKHFKHVRNELTASPASDILLRDTRIVIPTALHEKAIRLAHEGHQGIVKTKALLRTKVWFPDIDRKAEAAVRNCLACQANTPVTQNEPLKMSPLPEAPWHSVSADFYGPLPSGEYLLVITDDYSRYPVVEIVRSTSAVTVIPVMDKVFSMFGIPRVVKTDNGPPFNSVSFTQFAEYLGFHHRKITPLWPQANATAERFMRTLGKALRVAETQEEEKKREERKEGKREEEERKEGEREERGKIKWRRKRWRRRERREKKERGGGGEKGGRGERREGRESRGGEEEGGEKGEKKERGEKAEEEKKGGERKEKEREGEKAEEEKKGRKKGGRGGGGEKGGRGERKEREDKVEEEKKGEERKEVEAEEEKRRWSVSKKEKQR</sequence>
<dbReference type="Pfam" id="PF17917">
    <property type="entry name" value="RT_RNaseH"/>
    <property type="match status" value="1"/>
</dbReference>
<evidence type="ECO:0000256" key="5">
    <source>
        <dbReference type="ARBA" id="ARBA00022801"/>
    </source>
</evidence>